<proteinExistence type="predicted"/>
<dbReference type="AlphaFoldDB" id="W9GH65"/>
<reference evidence="3" key="1">
    <citation type="submission" date="2013-08" db="EMBL/GenBank/DDBJ databases">
        <title>Intrasporangium oryzae NRRL B-24470.</title>
        <authorList>
            <person name="Liu H."/>
            <person name="Wang G."/>
        </authorList>
    </citation>
    <scope>NUCLEOTIDE SEQUENCE [LARGE SCALE GENOMIC DNA]</scope>
    <source>
        <strain evidence="3">Q5-1</strain>
    </source>
</reference>
<protein>
    <recommendedName>
        <fullName evidence="4">Chemotaxis methyl-accepting receptor HlyB-like 4HB MCP domain-containing protein</fullName>
    </recommendedName>
</protein>
<evidence type="ECO:0008006" key="4">
    <source>
        <dbReference type="Google" id="ProtNLM"/>
    </source>
</evidence>
<keyword evidence="1" id="KW-0472">Membrane</keyword>
<evidence type="ECO:0000313" key="3">
    <source>
        <dbReference type="Proteomes" id="UP000019494"/>
    </source>
</evidence>
<feature type="transmembrane region" description="Helical" evidence="1">
    <location>
        <begin position="237"/>
        <end position="260"/>
    </location>
</feature>
<organism evidence="2 3">
    <name type="scientific">Intrasporangium chromatireducens Q5-1</name>
    <dbReference type="NCBI Taxonomy" id="584657"/>
    <lineage>
        <taxon>Bacteria</taxon>
        <taxon>Bacillati</taxon>
        <taxon>Actinomycetota</taxon>
        <taxon>Actinomycetes</taxon>
        <taxon>Micrococcales</taxon>
        <taxon>Intrasporangiaceae</taxon>
        <taxon>Intrasporangium</taxon>
    </lineage>
</organism>
<comment type="caution">
    <text evidence="2">The sequence shown here is derived from an EMBL/GenBank/DDBJ whole genome shotgun (WGS) entry which is preliminary data.</text>
</comment>
<dbReference type="Proteomes" id="UP000019494">
    <property type="component" value="Unassembled WGS sequence"/>
</dbReference>
<keyword evidence="1" id="KW-0812">Transmembrane</keyword>
<feature type="transmembrane region" description="Helical" evidence="1">
    <location>
        <begin position="396"/>
        <end position="415"/>
    </location>
</feature>
<accession>W9GH65</accession>
<dbReference type="OrthoDB" id="3218196at2"/>
<evidence type="ECO:0000313" key="2">
    <source>
        <dbReference type="EMBL" id="EWT04168.1"/>
    </source>
</evidence>
<feature type="transmembrane region" description="Helical" evidence="1">
    <location>
        <begin position="40"/>
        <end position="61"/>
    </location>
</feature>
<dbReference type="EMBL" id="AWQS01000314">
    <property type="protein sequence ID" value="EWT04168.1"/>
    <property type="molecule type" value="Genomic_DNA"/>
</dbReference>
<sequence>MSVSAPRTIQGSLPTIPQTTNEARTVFHSLVHGTPGRMRLLGVVAVVAALLLGAVCAQALIGSRAAADRAATNIAQVVRAQSLQVDLLRADALATNAFLVGGLEPSDQRAAYDQAMTTVAKGIAEAAAAQPADGDALAALSVQVQTYATLVEQARSNNRLGLPVGATYLTQASAGLRSDAIPIIDSIVRANEGRATAEFDRADSTALLLVGVVAVIVLIGVAVWLARRTHRYVNAPLAVAIVLLVIGLVVALSTIGTVGATAADVRANQYQDTVQLARVSTAANDARANESLTLIRRGSGSDNEKAWKADATTVEKALAAYSTPLLQEWQRYADGHREIRSLDDHGNWDKAVSLATSTQAQAPGTLFAQFDKDVTAQRDAASQGAVARIDGLGGAAPAYAVGIGLLSLIACWLIIRGIGKRIEEYT</sequence>
<evidence type="ECO:0000256" key="1">
    <source>
        <dbReference type="SAM" id="Phobius"/>
    </source>
</evidence>
<name>W9GH65_9MICO</name>
<gene>
    <name evidence="2" type="ORF">N864_15450</name>
</gene>
<dbReference type="RefSeq" id="WP_034721617.1">
    <property type="nucleotide sequence ID" value="NZ_AWQS01000314.1"/>
</dbReference>
<keyword evidence="1" id="KW-1133">Transmembrane helix</keyword>
<feature type="transmembrane region" description="Helical" evidence="1">
    <location>
        <begin position="206"/>
        <end position="225"/>
    </location>
</feature>
<keyword evidence="3" id="KW-1185">Reference proteome</keyword>